<name>A0ABV7GTC9_9RHOB</name>
<sequence>MEISLFGELKVISNGREVPLPASRKARALLAFLVATGRPHRRERLCEMLWDLPDDPKAALRWSLSKLRKVVDTETQQRIIADRERVQFDMDGVEVDVRSMQACLRDRNAAPSVETLERLAGTLSHVFLDGLDGAGDDAFDNWLTAEREDARIARVTVLKSLAGHPEVDSIAAQKWLRLWQEEDPEGAEGFEREVPNREASKASAPRQVQPTRSSGPVPTFDDPSQRIANARARSLQAQRIGFCEVQDGTKIAYASIGEGPPLLKAANWLNHLEFDWSSPIWGKSFAEIARTRTFIRYDERGCGLSDWDVDDLSFDAFVEDLEAVADKLGLKRFPLLGISQGAAVSIEYAVRHPERVSGLILIGGYAAGWRHLATPEEQARREAVLTLTEVGWGTDNPAYRHIFSQTFMPEATQEDLAWFDEFQRLTTSPANAARFQNAFGHIDVRDRLKKVKAPTLVLHSRHDQRIPLDLGRELAAGIPDAHFVPLESRNHILMDTEPAWLHCVQASAAFLAEHRI</sequence>
<organism evidence="3 4">
    <name type="scientific">Psychromarinibacter halotolerans</name>
    <dbReference type="NCBI Taxonomy" id="1775175"/>
    <lineage>
        <taxon>Bacteria</taxon>
        <taxon>Pseudomonadati</taxon>
        <taxon>Pseudomonadota</taxon>
        <taxon>Alphaproteobacteria</taxon>
        <taxon>Rhodobacterales</taxon>
        <taxon>Paracoccaceae</taxon>
        <taxon>Psychromarinibacter</taxon>
    </lineage>
</organism>
<dbReference type="Gene3D" id="3.40.50.1820">
    <property type="entry name" value="alpha/beta hydrolase"/>
    <property type="match status" value="1"/>
</dbReference>
<dbReference type="GO" id="GO:0016787">
    <property type="term" value="F:hydrolase activity"/>
    <property type="evidence" value="ECO:0007669"/>
    <property type="project" value="UniProtKB-KW"/>
</dbReference>
<accession>A0ABV7GTC9</accession>
<proteinExistence type="predicted"/>
<dbReference type="EMBL" id="JBHRTB010000010">
    <property type="protein sequence ID" value="MFC3143047.1"/>
    <property type="molecule type" value="Genomic_DNA"/>
</dbReference>
<dbReference type="PANTHER" id="PTHR43433">
    <property type="entry name" value="HYDROLASE, ALPHA/BETA FOLD FAMILY PROTEIN"/>
    <property type="match status" value="1"/>
</dbReference>
<dbReference type="Gene3D" id="1.10.10.10">
    <property type="entry name" value="Winged helix-like DNA-binding domain superfamily/Winged helix DNA-binding domain"/>
    <property type="match status" value="1"/>
</dbReference>
<dbReference type="PANTHER" id="PTHR43433:SF5">
    <property type="entry name" value="AB HYDROLASE-1 DOMAIN-CONTAINING PROTEIN"/>
    <property type="match status" value="1"/>
</dbReference>
<dbReference type="InterPro" id="IPR000073">
    <property type="entry name" value="AB_hydrolase_1"/>
</dbReference>
<dbReference type="InterPro" id="IPR036388">
    <property type="entry name" value="WH-like_DNA-bd_sf"/>
</dbReference>
<evidence type="ECO:0000256" key="1">
    <source>
        <dbReference type="SAM" id="MobiDB-lite"/>
    </source>
</evidence>
<feature type="region of interest" description="Disordered" evidence="1">
    <location>
        <begin position="186"/>
        <end position="223"/>
    </location>
</feature>
<keyword evidence="3" id="KW-0378">Hydrolase</keyword>
<keyword evidence="4" id="KW-1185">Reference proteome</keyword>
<reference evidence="4" key="1">
    <citation type="journal article" date="2019" name="Int. J. Syst. Evol. Microbiol.">
        <title>The Global Catalogue of Microorganisms (GCM) 10K type strain sequencing project: providing services to taxonomists for standard genome sequencing and annotation.</title>
        <authorList>
            <consortium name="The Broad Institute Genomics Platform"/>
            <consortium name="The Broad Institute Genome Sequencing Center for Infectious Disease"/>
            <person name="Wu L."/>
            <person name="Ma J."/>
        </authorList>
    </citation>
    <scope>NUCLEOTIDE SEQUENCE [LARGE SCALE GENOMIC DNA]</scope>
    <source>
        <strain evidence="4">KCTC 52366</strain>
    </source>
</reference>
<feature type="compositionally biased region" description="Polar residues" evidence="1">
    <location>
        <begin position="206"/>
        <end position="216"/>
    </location>
</feature>
<comment type="caution">
    <text evidence="3">The sequence shown here is derived from an EMBL/GenBank/DDBJ whole genome shotgun (WGS) entry which is preliminary data.</text>
</comment>
<dbReference type="PRINTS" id="PR00111">
    <property type="entry name" value="ABHYDROLASE"/>
</dbReference>
<protein>
    <submittedName>
        <fullName evidence="3">Alpha/beta fold hydrolase</fullName>
    </submittedName>
</protein>
<evidence type="ECO:0000313" key="3">
    <source>
        <dbReference type="EMBL" id="MFC3143047.1"/>
    </source>
</evidence>
<dbReference type="RefSeq" id="WP_275633026.1">
    <property type="nucleotide sequence ID" value="NZ_JARGYD010000004.1"/>
</dbReference>
<dbReference type="Proteomes" id="UP001595632">
    <property type="component" value="Unassembled WGS sequence"/>
</dbReference>
<evidence type="ECO:0000313" key="4">
    <source>
        <dbReference type="Proteomes" id="UP001595632"/>
    </source>
</evidence>
<dbReference type="InterPro" id="IPR016032">
    <property type="entry name" value="Sig_transdc_resp-reg_C-effctor"/>
</dbReference>
<dbReference type="InterPro" id="IPR029058">
    <property type="entry name" value="AB_hydrolase_fold"/>
</dbReference>
<dbReference type="SUPFAM" id="SSF46894">
    <property type="entry name" value="C-terminal effector domain of the bipartite response regulators"/>
    <property type="match status" value="1"/>
</dbReference>
<feature type="compositionally biased region" description="Basic and acidic residues" evidence="1">
    <location>
        <begin position="189"/>
        <end position="200"/>
    </location>
</feature>
<dbReference type="Pfam" id="PF00561">
    <property type="entry name" value="Abhydrolase_1"/>
    <property type="match status" value="1"/>
</dbReference>
<gene>
    <name evidence="3" type="ORF">ACFOGP_10025</name>
</gene>
<feature type="domain" description="AB hydrolase-1" evidence="2">
    <location>
        <begin position="279"/>
        <end position="495"/>
    </location>
</feature>
<dbReference type="InterPro" id="IPR050471">
    <property type="entry name" value="AB_hydrolase"/>
</dbReference>
<dbReference type="SUPFAM" id="SSF53474">
    <property type="entry name" value="alpha/beta-Hydrolases"/>
    <property type="match status" value="1"/>
</dbReference>
<evidence type="ECO:0000259" key="2">
    <source>
        <dbReference type="Pfam" id="PF00561"/>
    </source>
</evidence>